<reference evidence="3 4" key="1">
    <citation type="submission" date="2020-04" db="EMBL/GenBank/DDBJ databases">
        <title>Perkinsus olseni comparative genomics.</title>
        <authorList>
            <person name="Bogema D.R."/>
        </authorList>
    </citation>
    <scope>NUCLEOTIDE SEQUENCE [LARGE SCALE GENOMIC DNA]</scope>
    <source>
        <strain evidence="3">ATCC PRA-179</strain>
    </source>
</reference>
<evidence type="ECO:0000313" key="3">
    <source>
        <dbReference type="EMBL" id="KAF4670359.1"/>
    </source>
</evidence>
<dbReference type="Gene3D" id="3.90.1720.10">
    <property type="entry name" value="endopeptidase domain like (from Nostoc punctiforme)"/>
    <property type="match status" value="2"/>
</dbReference>
<dbReference type="AlphaFoldDB" id="A0A7J6MFJ2"/>
<accession>A0A7J6MFJ2</accession>
<name>A0A7J6MFJ2_PEROL</name>
<dbReference type="Gene3D" id="3.40.50.1820">
    <property type="entry name" value="alpha/beta hydrolase"/>
    <property type="match status" value="1"/>
</dbReference>
<dbReference type="PANTHER" id="PTHR46137">
    <property type="entry name" value="OS05G0310600 PROTEIN"/>
    <property type="match status" value="1"/>
</dbReference>
<feature type="domain" description="LRAT" evidence="2">
    <location>
        <begin position="542"/>
        <end position="674"/>
    </location>
</feature>
<protein>
    <recommendedName>
        <fullName evidence="2">LRAT domain-containing protein</fullName>
    </recommendedName>
</protein>
<dbReference type="InterPro" id="IPR001563">
    <property type="entry name" value="Peptidase_S10"/>
</dbReference>
<dbReference type="GO" id="GO:0006508">
    <property type="term" value="P:proteolysis"/>
    <property type="evidence" value="ECO:0007669"/>
    <property type="project" value="InterPro"/>
</dbReference>
<dbReference type="Pfam" id="PF00450">
    <property type="entry name" value="Peptidase_S10"/>
    <property type="match status" value="1"/>
</dbReference>
<dbReference type="SUPFAM" id="SSF53474">
    <property type="entry name" value="alpha/beta-Hydrolases"/>
    <property type="match status" value="1"/>
</dbReference>
<comment type="similarity">
    <text evidence="1">Belongs to the peptidase S10 family.</text>
</comment>
<dbReference type="Pfam" id="PF04970">
    <property type="entry name" value="LRAT"/>
    <property type="match status" value="2"/>
</dbReference>
<evidence type="ECO:0000256" key="1">
    <source>
        <dbReference type="ARBA" id="ARBA00009431"/>
    </source>
</evidence>
<evidence type="ECO:0000313" key="4">
    <source>
        <dbReference type="Proteomes" id="UP000570595"/>
    </source>
</evidence>
<organism evidence="3 4">
    <name type="scientific">Perkinsus olseni</name>
    <name type="common">Perkinsus atlanticus</name>
    <dbReference type="NCBI Taxonomy" id="32597"/>
    <lineage>
        <taxon>Eukaryota</taxon>
        <taxon>Sar</taxon>
        <taxon>Alveolata</taxon>
        <taxon>Perkinsozoa</taxon>
        <taxon>Perkinsea</taxon>
        <taxon>Perkinsida</taxon>
        <taxon>Perkinsidae</taxon>
        <taxon>Perkinsus</taxon>
    </lineage>
</organism>
<dbReference type="OrthoDB" id="1933383at2759"/>
<dbReference type="InterPro" id="IPR007053">
    <property type="entry name" value="LRAT_dom"/>
</dbReference>
<proteinExistence type="inferred from homology"/>
<dbReference type="PROSITE" id="PS51934">
    <property type="entry name" value="LRAT"/>
    <property type="match status" value="2"/>
</dbReference>
<feature type="domain" description="LRAT" evidence="2">
    <location>
        <begin position="50"/>
        <end position="179"/>
    </location>
</feature>
<gene>
    <name evidence="3" type="ORF">FOZ61_000549</name>
</gene>
<sequence>MAHHSEGSHQTNAAAAKAALAAASFLWGVATKTMNNSVKKSDLKVGDHIYQWRKGSLYSHHGIVVDVNPCPSESCDHRGVCCTSGHQATESAIKLTSLGTFAGEQGTSSIKKFKYGCTKEQIESERAGTCSLKMPDPVWMVALRALSMVNNSDVEYNLLEKNCELFCCWCELGARSGIVNFASTEKRAIGQSDPERFRGLSSLTTSVVQSLGFRDAHVAAASAAVNTAAQSAFQHSDSVTAFASAFLHTPSTKKDGNLSLYRAIAAKVFASVRVDLPKSVDEAVNSDDISRSIAVVSAIVIDISENPRLLQNTEYITSPMNPDEWKSALQSALSNIDRVASRNVEVVVEMGVQDGLALVGKRLDYYRNPKASNAVDILDAELSLKAGDLDPPRKYLNPETAPTCKLYDLGKHGNYNFSSLDEYLNDPLVMRELAALQARLIGGGFQGFSLEWYFGFGPQRAQVVLDRGLRVLIYAGDQDYLCNWFGNQAWTNALPWAHRAECNNAAAAAEAALAAASFFWSVATKTLNYSVTKDDLKRAQFLVCSDIHTMELWWTSIPARARAATIAACAVRGSVVHFSGHQATESVIKLTSLATFAGEQGTSSIKKFEYGCTDDQIESERAGTCSLKMPDPVWMVALRALSMVNNSDVEYNLLEKNCELFCCWCELGARSGIVNFASPEKRAIGQSDPERFRRLSSLTSSLVQSLGFRDYEVSSDAHVAAATAAVDTAAQSALKHSDSVTAVASVFLRTPSSTKDGNLSRYRAIVAKVFALVPADPPKSVDEAVNSNDITRSISVVDAIVIDISENPRLLQNTEYITSPMNPDEWKSALQSALFNIDRLASRT</sequence>
<evidence type="ECO:0000259" key="2">
    <source>
        <dbReference type="PROSITE" id="PS51934"/>
    </source>
</evidence>
<dbReference type="GO" id="GO:0004185">
    <property type="term" value="F:serine-type carboxypeptidase activity"/>
    <property type="evidence" value="ECO:0007669"/>
    <property type="project" value="InterPro"/>
</dbReference>
<dbReference type="EMBL" id="JABAHT010000011">
    <property type="protein sequence ID" value="KAF4670359.1"/>
    <property type="molecule type" value="Genomic_DNA"/>
</dbReference>
<dbReference type="PANTHER" id="PTHR46137:SF3">
    <property type="entry name" value="OS05G0310600 PROTEIN"/>
    <property type="match status" value="1"/>
</dbReference>
<dbReference type="InterPro" id="IPR029058">
    <property type="entry name" value="AB_hydrolase_fold"/>
</dbReference>
<dbReference type="Proteomes" id="UP000570595">
    <property type="component" value="Unassembled WGS sequence"/>
</dbReference>
<comment type="caution">
    <text evidence="3">The sequence shown here is derived from an EMBL/GenBank/DDBJ whole genome shotgun (WGS) entry which is preliminary data.</text>
</comment>